<dbReference type="SUPFAM" id="SSF55136">
    <property type="entry name" value="Probable bacterial effector-binding domain"/>
    <property type="match status" value="1"/>
</dbReference>
<dbReference type="Gene3D" id="3.20.80.10">
    <property type="entry name" value="Regulatory factor, effector binding domain"/>
    <property type="match status" value="1"/>
</dbReference>
<name>A0ABQ2FAC7_9MICO</name>
<organism evidence="2 3">
    <name type="scientific">Ornithinimicrobium pekingense</name>
    <dbReference type="NCBI Taxonomy" id="384677"/>
    <lineage>
        <taxon>Bacteria</taxon>
        <taxon>Bacillati</taxon>
        <taxon>Actinomycetota</taxon>
        <taxon>Actinomycetes</taxon>
        <taxon>Micrococcales</taxon>
        <taxon>Ornithinimicrobiaceae</taxon>
        <taxon>Ornithinimicrobium</taxon>
    </lineage>
</organism>
<feature type="domain" description="AraC effector-binding" evidence="1">
    <location>
        <begin position="8"/>
        <end position="157"/>
    </location>
</feature>
<reference evidence="3" key="1">
    <citation type="journal article" date="2019" name="Int. J. Syst. Evol. Microbiol.">
        <title>The Global Catalogue of Microorganisms (GCM) 10K type strain sequencing project: providing services to taxonomists for standard genome sequencing and annotation.</title>
        <authorList>
            <consortium name="The Broad Institute Genomics Platform"/>
            <consortium name="The Broad Institute Genome Sequencing Center for Infectious Disease"/>
            <person name="Wu L."/>
            <person name="Ma J."/>
        </authorList>
    </citation>
    <scope>NUCLEOTIDE SEQUENCE [LARGE SCALE GENOMIC DNA]</scope>
    <source>
        <strain evidence="3">CGMCC 1.5362</strain>
    </source>
</reference>
<dbReference type="SMART" id="SM00871">
    <property type="entry name" value="AraC_E_bind"/>
    <property type="match status" value="1"/>
</dbReference>
<dbReference type="InterPro" id="IPR029442">
    <property type="entry name" value="GyrI-like"/>
</dbReference>
<dbReference type="Proteomes" id="UP000662111">
    <property type="component" value="Unassembled WGS sequence"/>
</dbReference>
<protein>
    <submittedName>
        <fullName evidence="2">Transcriptional regulator</fullName>
    </submittedName>
</protein>
<dbReference type="InterPro" id="IPR011256">
    <property type="entry name" value="Reg_factor_effector_dom_sf"/>
</dbReference>
<dbReference type="EMBL" id="BMLB01000003">
    <property type="protein sequence ID" value="GGK68176.1"/>
    <property type="molecule type" value="Genomic_DNA"/>
</dbReference>
<proteinExistence type="predicted"/>
<evidence type="ECO:0000313" key="2">
    <source>
        <dbReference type="EMBL" id="GGK68176.1"/>
    </source>
</evidence>
<dbReference type="RefSeq" id="WP_022921569.1">
    <property type="nucleotide sequence ID" value="NZ_BMLB01000003.1"/>
</dbReference>
<accession>A0ABQ2FAC7</accession>
<gene>
    <name evidence="2" type="ORF">GCM10011509_15680</name>
</gene>
<dbReference type="InterPro" id="IPR010499">
    <property type="entry name" value="AraC_E-bd"/>
</dbReference>
<dbReference type="Pfam" id="PF06445">
    <property type="entry name" value="GyrI-like"/>
    <property type="match status" value="1"/>
</dbReference>
<evidence type="ECO:0000259" key="1">
    <source>
        <dbReference type="SMART" id="SM00871"/>
    </source>
</evidence>
<evidence type="ECO:0000313" key="3">
    <source>
        <dbReference type="Proteomes" id="UP000662111"/>
    </source>
</evidence>
<comment type="caution">
    <text evidence="2">The sequence shown here is derived from an EMBL/GenBank/DDBJ whole genome shotgun (WGS) entry which is preliminary data.</text>
</comment>
<keyword evidence="3" id="KW-1185">Reference proteome</keyword>
<sequence>MDIPPEASSPEIVRREEVPTAVVRATVRMDEISQVFDRAYPLVASTLEQQGGRPLEAIGYYPSMPSETIDVEAGFTTAAPATDEGDVVVSSLPGGDVARLTHLGPYDTLAESWERLGRWVAEQGRRPGRGVWEVYVSEPTPDSDPATLRTDIYWPLES</sequence>